<keyword evidence="3" id="KW-0675">Receptor</keyword>
<dbReference type="AlphaFoldDB" id="A0A226D9C9"/>
<feature type="transmembrane region" description="Helical" evidence="1">
    <location>
        <begin position="273"/>
        <end position="295"/>
    </location>
</feature>
<dbReference type="EMBL" id="LNIX01000075">
    <property type="protein sequence ID" value="OXA36750.1"/>
    <property type="molecule type" value="Genomic_DNA"/>
</dbReference>
<reference evidence="3 4" key="1">
    <citation type="submission" date="2015-12" db="EMBL/GenBank/DDBJ databases">
        <title>The genome of Folsomia candida.</title>
        <authorList>
            <person name="Faddeeva A."/>
            <person name="Derks M.F."/>
            <person name="Anvar Y."/>
            <person name="Smit S."/>
            <person name="Van Straalen N."/>
            <person name="Roelofs D."/>
        </authorList>
    </citation>
    <scope>NUCLEOTIDE SEQUENCE [LARGE SCALE GENOMIC DNA]</scope>
    <source>
        <strain evidence="3 4">VU population</strain>
        <tissue evidence="3">Whole body</tissue>
    </source>
</reference>
<feature type="transmembrane region" description="Helical" evidence="1">
    <location>
        <begin position="325"/>
        <end position="348"/>
    </location>
</feature>
<evidence type="ECO:0000313" key="4">
    <source>
        <dbReference type="Proteomes" id="UP000198287"/>
    </source>
</evidence>
<dbReference type="Proteomes" id="UP000198287">
    <property type="component" value="Unassembled WGS sequence"/>
</dbReference>
<proteinExistence type="predicted"/>
<protein>
    <submittedName>
        <fullName evidence="3">Glutamate receptor 2.5</fullName>
    </submittedName>
</protein>
<comment type="caution">
    <text evidence="3">The sequence shown here is derived from an EMBL/GenBank/DDBJ whole genome shotgun (WGS) entry which is preliminary data.</text>
</comment>
<dbReference type="EMBL" id="LNIX01000027">
    <property type="protein sequence ID" value="OXA42152.1"/>
    <property type="molecule type" value="Genomic_DNA"/>
</dbReference>
<dbReference type="OrthoDB" id="8299140at2759"/>
<accession>A0A226D9C9</accession>
<keyword evidence="1" id="KW-0812">Transmembrane</keyword>
<gene>
    <name evidence="3" type="ORF">Fcan01_23335</name>
    <name evidence="2" type="ORF">Fcan01_28488</name>
</gene>
<evidence type="ECO:0000313" key="2">
    <source>
        <dbReference type="EMBL" id="OXA36750.1"/>
    </source>
</evidence>
<evidence type="ECO:0000313" key="3">
    <source>
        <dbReference type="EMBL" id="OXA42152.1"/>
    </source>
</evidence>
<name>A0A226D9C9_FOLCA</name>
<keyword evidence="4" id="KW-1185">Reference proteome</keyword>
<dbReference type="Gene3D" id="1.10.287.70">
    <property type="match status" value="1"/>
</dbReference>
<organism evidence="3 4">
    <name type="scientific">Folsomia candida</name>
    <name type="common">Springtail</name>
    <dbReference type="NCBI Taxonomy" id="158441"/>
    <lineage>
        <taxon>Eukaryota</taxon>
        <taxon>Metazoa</taxon>
        <taxon>Ecdysozoa</taxon>
        <taxon>Arthropoda</taxon>
        <taxon>Hexapoda</taxon>
        <taxon>Collembola</taxon>
        <taxon>Entomobryomorpha</taxon>
        <taxon>Isotomoidea</taxon>
        <taxon>Isotomidae</taxon>
        <taxon>Proisotominae</taxon>
        <taxon>Folsomia</taxon>
    </lineage>
</organism>
<evidence type="ECO:0000256" key="1">
    <source>
        <dbReference type="SAM" id="Phobius"/>
    </source>
</evidence>
<sequence>MPVKVVQIPQDTEEPLQIDIFKARVLTSCKLVVFLSKFGISDSVIEKELSLEEWIQISSNGHLYYEENTQRVSVQSSHMIIAFAITEGNRIRLGQIYFWARHFFKITVLLVSHKDSFEICVWSPRIWEKLMSNYSSLQENLICSAEKPGTMRTSVFAAVKEISIPMPSWCYLDIIRMRANDLKIDGSSENERMLLKSHADKILHFIFLAANETLGLISGCSTLVPIVVVKSTPRALTYEITFVITENVGYQHLTCYRQEYLTFKLYVAPFKPLLWMTLAISIGLITAITTGYTYWKHLSFAPWLFLLATMFEEDVKVPRKSRGSWFIRLILGSWCFVSVVLTNCYTGVMISELNAPLKAVRPTQFRHLLCSRMSVADISKFLQSFKQNRIKYHNYDLGKGSVAGFS</sequence>
<keyword evidence="1" id="KW-0472">Membrane</keyword>
<keyword evidence="1" id="KW-1133">Transmembrane helix</keyword>